<dbReference type="EMBL" id="JBJQND010000009">
    <property type="protein sequence ID" value="KAL3866544.1"/>
    <property type="molecule type" value="Genomic_DNA"/>
</dbReference>
<protein>
    <submittedName>
        <fullName evidence="1">Uncharacterized protein</fullName>
    </submittedName>
</protein>
<keyword evidence="2" id="KW-1185">Reference proteome</keyword>
<comment type="caution">
    <text evidence="1">The sequence shown here is derived from an EMBL/GenBank/DDBJ whole genome shotgun (WGS) entry which is preliminary data.</text>
</comment>
<sequence length="67" mass="8002">MYLNPIPRVQREYVNWFITHKYVLLTSHVRGMNKFLTMLGAVQYLPHIREQHATLKTKNARHSPPCR</sequence>
<reference evidence="1 2" key="1">
    <citation type="submission" date="2024-11" db="EMBL/GenBank/DDBJ databases">
        <title>Chromosome-level genome assembly of the freshwater bivalve Anodonta woodiana.</title>
        <authorList>
            <person name="Chen X."/>
        </authorList>
    </citation>
    <scope>NUCLEOTIDE SEQUENCE [LARGE SCALE GENOMIC DNA]</scope>
    <source>
        <strain evidence="1">MN2024</strain>
        <tissue evidence="1">Gills</tissue>
    </source>
</reference>
<evidence type="ECO:0000313" key="1">
    <source>
        <dbReference type="EMBL" id="KAL3866544.1"/>
    </source>
</evidence>
<dbReference type="Proteomes" id="UP001634394">
    <property type="component" value="Unassembled WGS sequence"/>
</dbReference>
<dbReference type="AlphaFoldDB" id="A0ABD3VY57"/>
<gene>
    <name evidence="1" type="ORF">ACJMK2_043835</name>
</gene>
<feature type="non-terminal residue" evidence="1">
    <location>
        <position position="67"/>
    </location>
</feature>
<accession>A0ABD3VY57</accession>
<evidence type="ECO:0000313" key="2">
    <source>
        <dbReference type="Proteomes" id="UP001634394"/>
    </source>
</evidence>
<name>A0ABD3VY57_SINWO</name>
<organism evidence="1 2">
    <name type="scientific">Sinanodonta woodiana</name>
    <name type="common">Chinese pond mussel</name>
    <name type="synonym">Anodonta woodiana</name>
    <dbReference type="NCBI Taxonomy" id="1069815"/>
    <lineage>
        <taxon>Eukaryota</taxon>
        <taxon>Metazoa</taxon>
        <taxon>Spiralia</taxon>
        <taxon>Lophotrochozoa</taxon>
        <taxon>Mollusca</taxon>
        <taxon>Bivalvia</taxon>
        <taxon>Autobranchia</taxon>
        <taxon>Heteroconchia</taxon>
        <taxon>Palaeoheterodonta</taxon>
        <taxon>Unionida</taxon>
        <taxon>Unionoidea</taxon>
        <taxon>Unionidae</taxon>
        <taxon>Unioninae</taxon>
        <taxon>Sinanodonta</taxon>
    </lineage>
</organism>
<proteinExistence type="predicted"/>